<dbReference type="InterPro" id="IPR004165">
    <property type="entry name" value="CoA_trans_fam_I"/>
</dbReference>
<comment type="caution">
    <text evidence="3">The sequence shown here is derived from an EMBL/GenBank/DDBJ whole genome shotgun (WGS) entry which is preliminary data.</text>
</comment>
<name>X1R929_9ZZZZ</name>
<dbReference type="InterPro" id="IPR004163">
    <property type="entry name" value="CoA_transf_BS"/>
</dbReference>
<dbReference type="PROSITE" id="PS01273">
    <property type="entry name" value="COA_TRANSF_1"/>
    <property type="match status" value="1"/>
</dbReference>
<dbReference type="SMART" id="SM00882">
    <property type="entry name" value="CoA_trans"/>
    <property type="match status" value="1"/>
</dbReference>
<dbReference type="PANTHER" id="PTHR13707:SF60">
    <property type="entry name" value="ACETATE COA-TRANSFERASE SUBUNIT ALPHA"/>
    <property type="match status" value="1"/>
</dbReference>
<dbReference type="InterPro" id="IPR037171">
    <property type="entry name" value="NagB/RpiA_transferase-like"/>
</dbReference>
<dbReference type="InterPro" id="IPR012792">
    <property type="entry name" value="3-oxoacid_CoA-transf_A"/>
</dbReference>
<dbReference type="AlphaFoldDB" id="X1R929"/>
<evidence type="ECO:0000256" key="2">
    <source>
        <dbReference type="ARBA" id="ARBA00022679"/>
    </source>
</evidence>
<dbReference type="NCBIfam" id="TIGR02429">
    <property type="entry name" value="pcaI_scoA_fam"/>
    <property type="match status" value="1"/>
</dbReference>
<sequence length="188" mass="20427">MNKVYPSVDEAVADIPDGASIAIGGFFTAGTPIHLVQALARQGAKDLTIICMQVGPGNEDILQLVRNQQVKRAICNYPFYRSVSRGVDDPFEQAARAGKVKVEVYPMGTFIEKLRAAGAGIAGFYTPAGVGTIVEAGKERRHFGDREYLLELAFKPDYAFVYAYQGDSLGNLVCRKTARNYNPEMAAA</sequence>
<dbReference type="EMBL" id="BARV01037567">
    <property type="protein sequence ID" value="GAI52099.1"/>
    <property type="molecule type" value="Genomic_DNA"/>
</dbReference>
<reference evidence="3" key="1">
    <citation type="journal article" date="2014" name="Front. Microbiol.">
        <title>High frequency of phylogenetically diverse reductive dehalogenase-homologous genes in deep subseafloor sedimentary metagenomes.</title>
        <authorList>
            <person name="Kawai M."/>
            <person name="Futagami T."/>
            <person name="Toyoda A."/>
            <person name="Takaki Y."/>
            <person name="Nishi S."/>
            <person name="Hori S."/>
            <person name="Arai W."/>
            <person name="Tsubouchi T."/>
            <person name="Morono Y."/>
            <person name="Uchiyama I."/>
            <person name="Ito T."/>
            <person name="Fujiyama A."/>
            <person name="Inagaki F."/>
            <person name="Takami H."/>
        </authorList>
    </citation>
    <scope>NUCLEOTIDE SEQUENCE</scope>
    <source>
        <strain evidence="3">Expedition CK06-06</strain>
    </source>
</reference>
<dbReference type="SUPFAM" id="SSF100950">
    <property type="entry name" value="NagB/RpiA/CoA transferase-like"/>
    <property type="match status" value="1"/>
</dbReference>
<protein>
    <recommendedName>
        <fullName evidence="4">CoA transferase subunit A</fullName>
    </recommendedName>
</protein>
<feature type="non-terminal residue" evidence="3">
    <location>
        <position position="188"/>
    </location>
</feature>
<gene>
    <name evidence="3" type="ORF">S06H3_58088</name>
</gene>
<evidence type="ECO:0000256" key="1">
    <source>
        <dbReference type="ARBA" id="ARBA00005612"/>
    </source>
</evidence>
<keyword evidence="2" id="KW-0808">Transferase</keyword>
<accession>X1R929</accession>
<proteinExistence type="inferred from homology"/>
<organism evidence="3">
    <name type="scientific">marine sediment metagenome</name>
    <dbReference type="NCBI Taxonomy" id="412755"/>
    <lineage>
        <taxon>unclassified sequences</taxon>
        <taxon>metagenomes</taxon>
        <taxon>ecological metagenomes</taxon>
    </lineage>
</organism>
<dbReference type="Pfam" id="PF01144">
    <property type="entry name" value="CoA_trans"/>
    <property type="match status" value="1"/>
</dbReference>
<dbReference type="GO" id="GO:0008410">
    <property type="term" value="F:CoA-transferase activity"/>
    <property type="evidence" value="ECO:0007669"/>
    <property type="project" value="InterPro"/>
</dbReference>
<dbReference type="PANTHER" id="PTHR13707">
    <property type="entry name" value="KETOACID-COENZYME A TRANSFERASE"/>
    <property type="match status" value="1"/>
</dbReference>
<evidence type="ECO:0000313" key="3">
    <source>
        <dbReference type="EMBL" id="GAI52099.1"/>
    </source>
</evidence>
<evidence type="ECO:0008006" key="4">
    <source>
        <dbReference type="Google" id="ProtNLM"/>
    </source>
</evidence>
<dbReference type="Gene3D" id="3.40.1080.10">
    <property type="entry name" value="Glutaconate Coenzyme A-transferase"/>
    <property type="match status" value="1"/>
</dbReference>
<comment type="similarity">
    <text evidence="1">Belongs to the 3-oxoacid CoA-transferase subunit A family.</text>
</comment>